<feature type="transmembrane region" description="Helical" evidence="1">
    <location>
        <begin position="256"/>
        <end position="275"/>
    </location>
</feature>
<feature type="transmembrane region" description="Helical" evidence="1">
    <location>
        <begin position="6"/>
        <end position="25"/>
    </location>
</feature>
<protein>
    <submittedName>
        <fullName evidence="2">Putative transporter protein</fullName>
    </submittedName>
</protein>
<keyword evidence="3" id="KW-1185">Reference proteome</keyword>
<dbReference type="Pfam" id="PF09930">
    <property type="entry name" value="DUF2162"/>
    <property type="match status" value="1"/>
</dbReference>
<keyword evidence="1" id="KW-0472">Membrane</keyword>
<name>A0A1V6N362_METAZ</name>
<keyword evidence="1" id="KW-1133">Transmembrane helix</keyword>
<dbReference type="EMBL" id="JXMW01000006">
    <property type="protein sequence ID" value="OQD59047.1"/>
    <property type="molecule type" value="Genomic_DNA"/>
</dbReference>
<dbReference type="AlphaFoldDB" id="A0A1V6N362"/>
<evidence type="ECO:0000256" key="1">
    <source>
        <dbReference type="SAM" id="Phobius"/>
    </source>
</evidence>
<dbReference type="Proteomes" id="UP000191661">
    <property type="component" value="Unassembled WGS sequence"/>
</dbReference>
<feature type="transmembrane region" description="Helical" evidence="1">
    <location>
        <begin position="216"/>
        <end position="236"/>
    </location>
</feature>
<evidence type="ECO:0000313" key="2">
    <source>
        <dbReference type="EMBL" id="OQD59047.1"/>
    </source>
</evidence>
<sequence length="285" mass="33124">MIDLQILSYIIVIVLSSIAISTSLINNSINKNNSMLIVVYLGLLILVSVFISNIFSKSIIPIINNNISFIMTIIGMILIYTGYRFILDFKVKSKKDITEKRQEKTGKDRKILENSGKERNNIKNRQTNIEKHPKNLEKEKRKYLQIYKIKKELSLILLFFSYYVAILINIIYVAPSIWLSIFELGLISVGISIVLIIASYFILYRKIRTPKRMFNGIFGFFLMLSGILYFTLYMFVPNLQNVLSQNMTPLSFPETNMMIYILIIVLISVAFGFVFKKSKRFRNLF</sequence>
<feature type="transmembrane region" description="Helical" evidence="1">
    <location>
        <begin position="184"/>
        <end position="204"/>
    </location>
</feature>
<dbReference type="OrthoDB" id="78321at2157"/>
<reference evidence="2 3" key="1">
    <citation type="submission" date="2014-12" db="EMBL/GenBank/DDBJ databases">
        <title>Genome sequence of Methanobrevibacter arboriphilicus DH1, DSM1125.</title>
        <authorList>
            <person name="Poehlein A."/>
            <person name="Thauer R.K."/>
            <person name="Seedorf H."/>
            <person name="Daniel R."/>
        </authorList>
    </citation>
    <scope>NUCLEOTIDE SEQUENCE [LARGE SCALE GENOMIC DNA]</scope>
    <source>
        <strain evidence="2 3">DH1</strain>
    </source>
</reference>
<organism evidence="2 3">
    <name type="scientific">Methanobrevibacter arboriphilus JCM 13429 = DSM 1125</name>
    <dbReference type="NCBI Taxonomy" id="1300164"/>
    <lineage>
        <taxon>Archaea</taxon>
        <taxon>Methanobacteriati</taxon>
        <taxon>Methanobacteriota</taxon>
        <taxon>Methanomada group</taxon>
        <taxon>Methanobacteria</taxon>
        <taxon>Methanobacteriales</taxon>
        <taxon>Methanobacteriaceae</taxon>
        <taxon>Methanobrevibacter</taxon>
    </lineage>
</organism>
<feature type="transmembrane region" description="Helical" evidence="1">
    <location>
        <begin position="67"/>
        <end position="87"/>
    </location>
</feature>
<dbReference type="SUPFAM" id="SSF103473">
    <property type="entry name" value="MFS general substrate transporter"/>
    <property type="match status" value="1"/>
</dbReference>
<dbReference type="InterPro" id="IPR017199">
    <property type="entry name" value="UCP037409_transporter"/>
</dbReference>
<feature type="transmembrane region" description="Helical" evidence="1">
    <location>
        <begin position="155"/>
        <end position="178"/>
    </location>
</feature>
<evidence type="ECO:0000313" key="3">
    <source>
        <dbReference type="Proteomes" id="UP000191661"/>
    </source>
</evidence>
<dbReference type="InterPro" id="IPR036259">
    <property type="entry name" value="MFS_trans_sf"/>
</dbReference>
<feature type="transmembrane region" description="Helical" evidence="1">
    <location>
        <begin position="37"/>
        <end position="55"/>
    </location>
</feature>
<proteinExistence type="predicted"/>
<accession>A0A1V6N362</accession>
<dbReference type="RefSeq" id="WP_080460101.1">
    <property type="nucleotide sequence ID" value="NZ_JXMW01000006.1"/>
</dbReference>
<gene>
    <name evidence="2" type="ORF">MBBAR_6c01570</name>
</gene>
<keyword evidence="1" id="KW-0812">Transmembrane</keyword>
<comment type="caution">
    <text evidence="2">The sequence shown here is derived from an EMBL/GenBank/DDBJ whole genome shotgun (WGS) entry which is preliminary data.</text>
</comment>